<comment type="caution">
    <text evidence="2">The sequence shown here is derived from an EMBL/GenBank/DDBJ whole genome shotgun (WGS) entry which is preliminary data.</text>
</comment>
<dbReference type="EMBL" id="CAADFC020000028">
    <property type="protein sequence ID" value="VIO76523.1"/>
    <property type="molecule type" value="Genomic_DNA"/>
</dbReference>
<accession>A0A508TQA1</accession>
<feature type="region of interest" description="Disordered" evidence="1">
    <location>
        <begin position="1"/>
        <end position="23"/>
    </location>
</feature>
<organism evidence="2 3">
    <name type="scientific">Bradyrhizobium ivorense</name>
    <dbReference type="NCBI Taxonomy" id="2511166"/>
    <lineage>
        <taxon>Bacteria</taxon>
        <taxon>Pseudomonadati</taxon>
        <taxon>Pseudomonadota</taxon>
        <taxon>Alphaproteobacteria</taxon>
        <taxon>Hyphomicrobiales</taxon>
        <taxon>Nitrobacteraceae</taxon>
        <taxon>Bradyrhizobium</taxon>
    </lineage>
</organism>
<dbReference type="Proteomes" id="UP000328092">
    <property type="component" value="Unassembled WGS sequence"/>
</dbReference>
<gene>
    <name evidence="2" type="ORF">CI1B_65150</name>
</gene>
<evidence type="ECO:0000313" key="3">
    <source>
        <dbReference type="Proteomes" id="UP000328092"/>
    </source>
</evidence>
<keyword evidence="3" id="KW-1185">Reference proteome</keyword>
<name>A0A508TQA1_9BRAD</name>
<proteinExistence type="predicted"/>
<dbReference type="AlphaFoldDB" id="A0A508TQA1"/>
<protein>
    <submittedName>
        <fullName evidence="2">Uncharacterized protein</fullName>
    </submittedName>
</protein>
<sequence>MDGRKTQAGPLGQDGTLANDARGFARGQRIDGSHFFDRALNQNI</sequence>
<evidence type="ECO:0000256" key="1">
    <source>
        <dbReference type="SAM" id="MobiDB-lite"/>
    </source>
</evidence>
<reference evidence="2" key="1">
    <citation type="submission" date="2019-02" db="EMBL/GenBank/DDBJ databases">
        <authorList>
            <person name="Pothier F.J."/>
        </authorList>
    </citation>
    <scope>NUCLEOTIDE SEQUENCE</scope>
    <source>
        <strain evidence="2">CI-1B</strain>
    </source>
</reference>
<evidence type="ECO:0000313" key="2">
    <source>
        <dbReference type="EMBL" id="VIO76523.1"/>
    </source>
</evidence>